<dbReference type="EMBL" id="LAZR01029862">
    <property type="protein sequence ID" value="KKL58338.1"/>
    <property type="molecule type" value="Genomic_DNA"/>
</dbReference>
<dbReference type="AlphaFoldDB" id="A0A0F9D9I7"/>
<gene>
    <name evidence="1" type="ORF">LCGC14_2226420</name>
</gene>
<sequence length="118" mass="12114">MGAFTNLAEDDFLDLFFTNVDFPNVGDAAGLQNSLVAGNLYASLHLADAVSDTTTLQTDNETTYTGYARVANVRSTAGWTVATGTVDNDVLNQFGEMTAGGPVTVTDVILGCAAAGAG</sequence>
<comment type="caution">
    <text evidence="1">The sequence shown here is derived from an EMBL/GenBank/DDBJ whole genome shotgun (WGS) entry which is preliminary data.</text>
</comment>
<evidence type="ECO:0000313" key="1">
    <source>
        <dbReference type="EMBL" id="KKL58338.1"/>
    </source>
</evidence>
<feature type="non-terminal residue" evidence="1">
    <location>
        <position position="118"/>
    </location>
</feature>
<accession>A0A0F9D9I7</accession>
<protein>
    <submittedName>
        <fullName evidence="1">Uncharacterized protein</fullName>
    </submittedName>
</protein>
<name>A0A0F9D9I7_9ZZZZ</name>
<organism evidence="1">
    <name type="scientific">marine sediment metagenome</name>
    <dbReference type="NCBI Taxonomy" id="412755"/>
    <lineage>
        <taxon>unclassified sequences</taxon>
        <taxon>metagenomes</taxon>
        <taxon>ecological metagenomes</taxon>
    </lineage>
</organism>
<proteinExistence type="predicted"/>
<reference evidence="1" key="1">
    <citation type="journal article" date="2015" name="Nature">
        <title>Complex archaea that bridge the gap between prokaryotes and eukaryotes.</title>
        <authorList>
            <person name="Spang A."/>
            <person name="Saw J.H."/>
            <person name="Jorgensen S.L."/>
            <person name="Zaremba-Niedzwiedzka K."/>
            <person name="Martijn J."/>
            <person name="Lind A.E."/>
            <person name="van Eijk R."/>
            <person name="Schleper C."/>
            <person name="Guy L."/>
            <person name="Ettema T.J."/>
        </authorList>
    </citation>
    <scope>NUCLEOTIDE SEQUENCE</scope>
</reference>